<keyword evidence="3 6" id="KW-0812">Transmembrane</keyword>
<evidence type="ECO:0000256" key="4">
    <source>
        <dbReference type="ARBA" id="ARBA00022989"/>
    </source>
</evidence>
<keyword evidence="8" id="KW-1185">Reference proteome</keyword>
<feature type="transmembrane region" description="Helical" evidence="6">
    <location>
        <begin position="53"/>
        <end position="73"/>
    </location>
</feature>
<feature type="transmembrane region" description="Helical" evidence="6">
    <location>
        <begin position="258"/>
        <end position="274"/>
    </location>
</feature>
<dbReference type="KEGG" id="hlt:I7X12_19220"/>
<evidence type="ECO:0000256" key="2">
    <source>
        <dbReference type="ARBA" id="ARBA00022475"/>
    </source>
</evidence>
<dbReference type="GO" id="GO:0005886">
    <property type="term" value="C:plasma membrane"/>
    <property type="evidence" value="ECO:0007669"/>
    <property type="project" value="UniProtKB-SubCell"/>
</dbReference>
<dbReference type="EMBL" id="CP065856">
    <property type="protein sequence ID" value="QPV62826.1"/>
    <property type="molecule type" value="Genomic_DNA"/>
</dbReference>
<dbReference type="OrthoDB" id="30958at2157"/>
<feature type="transmembrane region" description="Helical" evidence="6">
    <location>
        <begin position="80"/>
        <end position="100"/>
    </location>
</feature>
<feature type="transmembrane region" description="Helical" evidence="6">
    <location>
        <begin position="305"/>
        <end position="324"/>
    </location>
</feature>
<feature type="transmembrane region" description="Helical" evidence="6">
    <location>
        <begin position="106"/>
        <end position="132"/>
    </location>
</feature>
<proteinExistence type="predicted"/>
<dbReference type="Pfam" id="PF02653">
    <property type="entry name" value="BPD_transp_2"/>
    <property type="match status" value="1"/>
</dbReference>
<comment type="subcellular location">
    <subcellularLocation>
        <location evidence="1">Cell membrane</location>
        <topology evidence="1">Multi-pass membrane protein</topology>
    </subcellularLocation>
</comment>
<dbReference type="RefSeq" id="WP_198061624.1">
    <property type="nucleotide sequence ID" value="NZ_CP065856.1"/>
</dbReference>
<dbReference type="AlphaFoldDB" id="A0A7T3FY10"/>
<keyword evidence="4 6" id="KW-1133">Transmembrane helix</keyword>
<feature type="transmembrane region" description="Helical" evidence="6">
    <location>
        <begin position="279"/>
        <end position="299"/>
    </location>
</feature>
<name>A0A7T3FY10_9EURY</name>
<reference evidence="7 8" key="1">
    <citation type="submission" date="2020-12" db="EMBL/GenBank/DDBJ databases">
        <title>Halosimplex halophilum sp. nov. and Halosimplex salinum sp. nov., two new members of the genus Halosimplex.</title>
        <authorList>
            <person name="Cui H.L."/>
        </authorList>
    </citation>
    <scope>NUCLEOTIDE SEQUENCE [LARGE SCALE GENOMIC DNA]</scope>
    <source>
        <strain evidence="7 8">YGH94</strain>
    </source>
</reference>
<evidence type="ECO:0000313" key="8">
    <source>
        <dbReference type="Proteomes" id="UP000595001"/>
    </source>
</evidence>
<accession>A0A7T3FY10</accession>
<keyword evidence="5 6" id="KW-0472">Membrane</keyword>
<dbReference type="GeneID" id="60590671"/>
<feature type="transmembrane region" description="Helical" evidence="6">
    <location>
        <begin position="172"/>
        <end position="194"/>
    </location>
</feature>
<feature type="transmembrane region" description="Helical" evidence="6">
    <location>
        <begin position="223"/>
        <end position="246"/>
    </location>
</feature>
<dbReference type="GO" id="GO:0022857">
    <property type="term" value="F:transmembrane transporter activity"/>
    <property type="evidence" value="ECO:0007669"/>
    <property type="project" value="InterPro"/>
</dbReference>
<dbReference type="Proteomes" id="UP000595001">
    <property type="component" value="Chromosome"/>
</dbReference>
<keyword evidence="2" id="KW-1003">Cell membrane</keyword>
<evidence type="ECO:0000313" key="7">
    <source>
        <dbReference type="EMBL" id="QPV62826.1"/>
    </source>
</evidence>
<dbReference type="PANTHER" id="PTHR32196">
    <property type="entry name" value="ABC TRANSPORTER PERMEASE PROTEIN YPHD-RELATED-RELATED"/>
    <property type="match status" value="1"/>
</dbReference>
<feature type="transmembrane region" description="Helical" evidence="6">
    <location>
        <begin position="21"/>
        <end position="41"/>
    </location>
</feature>
<evidence type="ECO:0000256" key="1">
    <source>
        <dbReference type="ARBA" id="ARBA00004651"/>
    </source>
</evidence>
<dbReference type="InterPro" id="IPR001851">
    <property type="entry name" value="ABC_transp_permease"/>
</dbReference>
<evidence type="ECO:0000256" key="6">
    <source>
        <dbReference type="SAM" id="Phobius"/>
    </source>
</evidence>
<feature type="transmembrane region" description="Helical" evidence="6">
    <location>
        <begin position="139"/>
        <end position="157"/>
    </location>
</feature>
<dbReference type="CDD" id="cd06579">
    <property type="entry name" value="TM_PBP1_transp_AraH_like"/>
    <property type="match status" value="1"/>
</dbReference>
<sequence>MSVVDKVVGEDGANDDLVLLFLDNLVWPILIATFVAFAFLLPESFFTSGNIRFLLLSSAALGMLALGESICLLSGHFDLSVGSIAGFSAMITGLFMTQWFPGAPGIVGIAVILLVGGTIGLLNGVSVAYLGVNPFLQTLAFFIIFRGATIAASTYPITELPESYLFVGGGDIVSGVPFAVLILFAAFALVGFVLKYQPFGLSIYAVGGNEQASREAGINTKRVILSVYVLSGIFSGLAGLLFTGFLGAATPSLGENQMFPAFAAAIIGGISIFGGRGNILGALGGVLLLGTIEAGLVMLQVQPTLIRMTNGVILLVAILLYTGIEKYRKAKLQV</sequence>
<protein>
    <submittedName>
        <fullName evidence="7">ABC transporter permease</fullName>
    </submittedName>
</protein>
<organism evidence="7 8">
    <name type="scientific">Halosimplex litoreum</name>
    <dbReference type="NCBI Taxonomy" id="1198301"/>
    <lineage>
        <taxon>Archaea</taxon>
        <taxon>Methanobacteriati</taxon>
        <taxon>Methanobacteriota</taxon>
        <taxon>Stenosarchaea group</taxon>
        <taxon>Halobacteria</taxon>
        <taxon>Halobacteriales</taxon>
        <taxon>Haloarculaceae</taxon>
        <taxon>Halosimplex</taxon>
    </lineage>
</organism>
<gene>
    <name evidence="7" type="ORF">I7X12_19220</name>
</gene>
<evidence type="ECO:0000256" key="3">
    <source>
        <dbReference type="ARBA" id="ARBA00022692"/>
    </source>
</evidence>
<evidence type="ECO:0000256" key="5">
    <source>
        <dbReference type="ARBA" id="ARBA00023136"/>
    </source>
</evidence>